<dbReference type="InterPro" id="IPR050680">
    <property type="entry name" value="YpeA/RimI_acetyltransf"/>
</dbReference>
<dbReference type="Proteomes" id="UP000509303">
    <property type="component" value="Chromosome"/>
</dbReference>
<dbReference type="PANTHER" id="PTHR43420">
    <property type="entry name" value="ACETYLTRANSFERASE"/>
    <property type="match status" value="1"/>
</dbReference>
<reference evidence="4 5" key="1">
    <citation type="submission" date="2020-06" db="EMBL/GenBank/DDBJ databases">
        <title>Genome mining for natural products.</title>
        <authorList>
            <person name="Zhang B."/>
            <person name="Shi J."/>
            <person name="Ge H."/>
        </authorList>
    </citation>
    <scope>NUCLEOTIDE SEQUENCE [LARGE SCALE GENOMIC DNA]</scope>
    <source>
        <strain evidence="4 5">NA00687</strain>
    </source>
</reference>
<gene>
    <name evidence="4" type="ORF">HUT08_23410</name>
</gene>
<evidence type="ECO:0000313" key="4">
    <source>
        <dbReference type="EMBL" id="QKW51988.1"/>
    </source>
</evidence>
<name>A0A7H8NE15_9ACTN</name>
<protein>
    <submittedName>
        <fullName evidence="4">GNAT family N-acetyltransferase</fullName>
    </submittedName>
</protein>
<keyword evidence="2" id="KW-0012">Acyltransferase</keyword>
<dbReference type="AlphaFoldDB" id="A0A7H8NE15"/>
<evidence type="ECO:0000259" key="3">
    <source>
        <dbReference type="PROSITE" id="PS51186"/>
    </source>
</evidence>
<dbReference type="EMBL" id="CP054929">
    <property type="protein sequence ID" value="QKW51988.1"/>
    <property type="molecule type" value="Genomic_DNA"/>
</dbReference>
<dbReference type="Pfam" id="PF00583">
    <property type="entry name" value="Acetyltransf_1"/>
    <property type="match status" value="1"/>
</dbReference>
<keyword evidence="1 4" id="KW-0808">Transferase</keyword>
<dbReference type="Gene3D" id="3.40.630.30">
    <property type="match status" value="1"/>
</dbReference>
<organism evidence="4 5">
    <name type="scientific">Streptomyces buecherae</name>
    <dbReference type="NCBI Taxonomy" id="2763006"/>
    <lineage>
        <taxon>Bacteria</taxon>
        <taxon>Bacillati</taxon>
        <taxon>Actinomycetota</taxon>
        <taxon>Actinomycetes</taxon>
        <taxon>Kitasatosporales</taxon>
        <taxon>Streptomycetaceae</taxon>
        <taxon>Streptomyces</taxon>
    </lineage>
</organism>
<evidence type="ECO:0000256" key="2">
    <source>
        <dbReference type="ARBA" id="ARBA00023315"/>
    </source>
</evidence>
<dbReference type="PROSITE" id="PS51186">
    <property type="entry name" value="GNAT"/>
    <property type="match status" value="1"/>
</dbReference>
<accession>A0A7H8NE15</accession>
<evidence type="ECO:0000313" key="5">
    <source>
        <dbReference type="Proteomes" id="UP000509303"/>
    </source>
</evidence>
<evidence type="ECO:0000256" key="1">
    <source>
        <dbReference type="ARBA" id="ARBA00022679"/>
    </source>
</evidence>
<feature type="domain" description="N-acetyltransferase" evidence="3">
    <location>
        <begin position="1"/>
        <end position="148"/>
    </location>
</feature>
<dbReference type="RefSeq" id="WP_176163695.1">
    <property type="nucleotide sequence ID" value="NZ_CP054929.1"/>
</dbReference>
<keyword evidence="5" id="KW-1185">Reference proteome</keyword>
<dbReference type="InterPro" id="IPR000182">
    <property type="entry name" value="GNAT_dom"/>
</dbReference>
<dbReference type="InterPro" id="IPR016181">
    <property type="entry name" value="Acyl_CoA_acyltransferase"/>
</dbReference>
<sequence length="149" mass="17080">MFHIEDEVNHDRRNVIEERLEDTNSARSPVMRALRGTPADDERPLQLYARDADGELAGGLVGYAWGHWLHVDLLWVDERWRGAGLGSRLMAEAERKARDELDCVHARVETWGFQAPRFYEKLGYKIVGVVEDYPPGETDHLLVKRIADA</sequence>
<dbReference type="GO" id="GO:0016747">
    <property type="term" value="F:acyltransferase activity, transferring groups other than amino-acyl groups"/>
    <property type="evidence" value="ECO:0007669"/>
    <property type="project" value="InterPro"/>
</dbReference>
<dbReference type="SUPFAM" id="SSF55729">
    <property type="entry name" value="Acyl-CoA N-acyltransferases (Nat)"/>
    <property type="match status" value="1"/>
</dbReference>
<dbReference type="CDD" id="cd04301">
    <property type="entry name" value="NAT_SF"/>
    <property type="match status" value="1"/>
</dbReference>
<proteinExistence type="predicted"/>